<protein>
    <submittedName>
        <fullName evidence="2">Uncharacterized conserved protein, contains double-stranded beta-helix domain</fullName>
    </submittedName>
</protein>
<keyword evidence="3" id="KW-1185">Reference proteome</keyword>
<proteinExistence type="predicted"/>
<dbReference type="AlphaFoldDB" id="C7N2B6"/>
<evidence type="ECO:0000313" key="3">
    <source>
        <dbReference type="Proteomes" id="UP000002026"/>
    </source>
</evidence>
<dbReference type="KEGG" id="shi:Shel_03600"/>
<dbReference type="SUPFAM" id="SSF51182">
    <property type="entry name" value="RmlC-like cupins"/>
    <property type="match status" value="1"/>
</dbReference>
<organism evidence="2 3">
    <name type="scientific">Slackia heliotrinireducens (strain ATCC 29202 / DSM 20476 / NCTC 11029 / RHS 1)</name>
    <name type="common">Peptococcus heliotrinreducens</name>
    <dbReference type="NCBI Taxonomy" id="471855"/>
    <lineage>
        <taxon>Bacteria</taxon>
        <taxon>Bacillati</taxon>
        <taxon>Actinomycetota</taxon>
        <taxon>Coriobacteriia</taxon>
        <taxon>Eggerthellales</taxon>
        <taxon>Eggerthellaceae</taxon>
        <taxon>Slackia</taxon>
    </lineage>
</organism>
<dbReference type="HOGENOM" id="CLU_862595_0_0_11"/>
<sequence length="338" mass="39442">MQIRNQGTDFTQHDRPDYCEQPFVFNHDNSYLAKFDEYTLDRPGYVAWFSHPAGPLQSGEMSDTVYYKGDTVSYHEHNHGIEVFLIDAGRVMVYMRGKKAEAAAGDIVFVPPFVSHGFDYLEDETVWREWFAHIRMNEGMLKERRLRTFGNVDLDDPSVKQKLARHKDHTKLTFVTEFDRVDKDQMPFIRSYDFAYDTFRFPGVEMLQKIARHELDGESEIWQYRMDKGFSMEWSKWNPHGVVLALFSGSMEVTVAGQEPFIVKAHDIVNIPSYLSCRIEALENNTVTFDYACKGLQFRALEHVRALQNEGSALLDDKEAVCELLEDTYDVYSYWKMH</sequence>
<evidence type="ECO:0000259" key="1">
    <source>
        <dbReference type="Pfam" id="PF07883"/>
    </source>
</evidence>
<dbReference type="InterPro" id="IPR014710">
    <property type="entry name" value="RmlC-like_jellyroll"/>
</dbReference>
<dbReference type="Proteomes" id="UP000002026">
    <property type="component" value="Chromosome"/>
</dbReference>
<dbReference type="RefSeq" id="WP_012797529.1">
    <property type="nucleotide sequence ID" value="NC_013165.1"/>
</dbReference>
<dbReference type="InterPro" id="IPR013096">
    <property type="entry name" value="Cupin_2"/>
</dbReference>
<dbReference type="Gene3D" id="2.60.120.10">
    <property type="entry name" value="Jelly Rolls"/>
    <property type="match status" value="2"/>
</dbReference>
<dbReference type="eggNOG" id="COG1917">
    <property type="taxonomic scope" value="Bacteria"/>
</dbReference>
<dbReference type="InterPro" id="IPR011051">
    <property type="entry name" value="RmlC_Cupin_sf"/>
</dbReference>
<name>C7N2B6_SLAHD</name>
<evidence type="ECO:0000313" key="2">
    <source>
        <dbReference type="EMBL" id="ACV21422.1"/>
    </source>
</evidence>
<accession>C7N2B6</accession>
<reference evidence="2 3" key="1">
    <citation type="journal article" date="2009" name="Stand. Genomic Sci.">
        <title>Complete genome sequence of Slackia heliotrinireducens type strain (RHS 1).</title>
        <authorList>
            <person name="Pukall R."/>
            <person name="Lapidus A."/>
            <person name="Nolan M."/>
            <person name="Copeland A."/>
            <person name="Glavina Del Rio T."/>
            <person name="Lucas S."/>
            <person name="Chen F."/>
            <person name="Tice H."/>
            <person name="Cheng J.F."/>
            <person name="Chertkov O."/>
            <person name="Bruce D."/>
            <person name="Goodwin L."/>
            <person name="Kuske C."/>
            <person name="Brettin T."/>
            <person name="Detter J.C."/>
            <person name="Han C."/>
            <person name="Pitluck S."/>
            <person name="Pati A."/>
            <person name="Mavrommatis K."/>
            <person name="Ivanova N."/>
            <person name="Ovchinnikova G."/>
            <person name="Chen A."/>
            <person name="Palaniappan K."/>
            <person name="Schneider S."/>
            <person name="Rohde M."/>
            <person name="Chain P."/>
            <person name="D'haeseleer P."/>
            <person name="Goker M."/>
            <person name="Bristow J."/>
            <person name="Eisen J.A."/>
            <person name="Markowitz V."/>
            <person name="Kyrpides N.C."/>
            <person name="Klenk H.P."/>
            <person name="Hugenholtz P."/>
        </authorList>
    </citation>
    <scope>NUCLEOTIDE SEQUENCE [LARGE SCALE GENOMIC DNA]</scope>
    <source>
        <strain evidence="3">ATCC 29202 / DSM 20476 / NCTC 11029 / RHS 1</strain>
    </source>
</reference>
<dbReference type="EMBL" id="CP001684">
    <property type="protein sequence ID" value="ACV21422.1"/>
    <property type="molecule type" value="Genomic_DNA"/>
</dbReference>
<dbReference type="STRING" id="471855.Shel_03600"/>
<gene>
    <name evidence="2" type="ordered locus">Shel_03600</name>
</gene>
<dbReference type="Pfam" id="PF07883">
    <property type="entry name" value="Cupin_2"/>
    <property type="match status" value="1"/>
</dbReference>
<feature type="domain" description="Cupin type-2" evidence="1">
    <location>
        <begin position="67"/>
        <end position="124"/>
    </location>
</feature>